<evidence type="ECO:0000256" key="1">
    <source>
        <dbReference type="PIRSR" id="PIRSR601310-1"/>
    </source>
</evidence>
<feature type="active site" description="Tele-AMP-histidine intermediate" evidence="1">
    <location>
        <position position="165"/>
    </location>
</feature>
<dbReference type="InterPro" id="IPR036265">
    <property type="entry name" value="HIT-like_sf"/>
</dbReference>
<evidence type="ECO:0000313" key="5">
    <source>
        <dbReference type="EMBL" id="KAJ8031839.1"/>
    </source>
</evidence>
<dbReference type="Pfam" id="PF01230">
    <property type="entry name" value="HIT"/>
    <property type="match status" value="1"/>
</dbReference>
<evidence type="ECO:0000256" key="3">
    <source>
        <dbReference type="PROSITE-ProRule" id="PRU00464"/>
    </source>
</evidence>
<feature type="short sequence motif" description="Histidine triad motif" evidence="2 3">
    <location>
        <begin position="163"/>
        <end position="167"/>
    </location>
</feature>
<name>A0A9Q1BSH1_HOLLE</name>
<dbReference type="PROSITE" id="PS51084">
    <property type="entry name" value="HIT_2"/>
    <property type="match status" value="1"/>
</dbReference>
<dbReference type="GO" id="GO:0003824">
    <property type="term" value="F:catalytic activity"/>
    <property type="evidence" value="ECO:0007669"/>
    <property type="project" value="InterPro"/>
</dbReference>
<dbReference type="Proteomes" id="UP001152320">
    <property type="component" value="Chromosome 12"/>
</dbReference>
<reference evidence="5" key="1">
    <citation type="submission" date="2021-10" db="EMBL/GenBank/DDBJ databases">
        <title>Tropical sea cucumber genome reveals ecological adaptation and Cuvierian tubules defense mechanism.</title>
        <authorList>
            <person name="Chen T."/>
        </authorList>
    </citation>
    <scope>NUCLEOTIDE SEQUENCE</scope>
    <source>
        <strain evidence="5">Nanhai2018</strain>
        <tissue evidence="5">Muscle</tissue>
    </source>
</reference>
<dbReference type="InterPro" id="IPR001310">
    <property type="entry name" value="Histidine_triad_HIT"/>
</dbReference>
<dbReference type="PANTHER" id="PTHR23089">
    <property type="entry name" value="HISTIDINE TRIAD HIT PROTEIN"/>
    <property type="match status" value="1"/>
</dbReference>
<evidence type="ECO:0000259" key="4">
    <source>
        <dbReference type="PROSITE" id="PS51084"/>
    </source>
</evidence>
<evidence type="ECO:0000256" key="2">
    <source>
        <dbReference type="PIRSR" id="PIRSR601310-3"/>
    </source>
</evidence>
<evidence type="ECO:0000313" key="6">
    <source>
        <dbReference type="Proteomes" id="UP001152320"/>
    </source>
</evidence>
<keyword evidence="6" id="KW-1185">Reference proteome</keyword>
<proteinExistence type="predicted"/>
<dbReference type="SUPFAM" id="SSF54197">
    <property type="entry name" value="HIT-like"/>
    <property type="match status" value="1"/>
</dbReference>
<dbReference type="AlphaFoldDB" id="A0A9Q1BSH1"/>
<dbReference type="CDD" id="cd01276">
    <property type="entry name" value="PKCI_related"/>
    <property type="match status" value="1"/>
</dbReference>
<dbReference type="FunFam" id="3.30.428.10:FF:000005">
    <property type="entry name" value="Histidine triad nucleotide-binding protein 1"/>
    <property type="match status" value="1"/>
</dbReference>
<accession>A0A9Q1BSH1</accession>
<feature type="domain" description="HIT" evidence="4">
    <location>
        <begin position="71"/>
        <end position="179"/>
    </location>
</feature>
<comment type="caution">
    <text evidence="5">The sequence shown here is derived from an EMBL/GenBank/DDBJ whole genome shotgun (WGS) entry which is preliminary data.</text>
</comment>
<gene>
    <name evidence="5" type="ORF">HOLleu_25167</name>
</gene>
<dbReference type="PRINTS" id="PR00332">
    <property type="entry name" value="HISTRIAD"/>
</dbReference>
<dbReference type="EMBL" id="JAIZAY010000012">
    <property type="protein sequence ID" value="KAJ8031839.1"/>
    <property type="molecule type" value="Genomic_DNA"/>
</dbReference>
<organism evidence="5 6">
    <name type="scientific">Holothuria leucospilota</name>
    <name type="common">Black long sea cucumber</name>
    <name type="synonym">Mertensiothuria leucospilota</name>
    <dbReference type="NCBI Taxonomy" id="206669"/>
    <lineage>
        <taxon>Eukaryota</taxon>
        <taxon>Metazoa</taxon>
        <taxon>Echinodermata</taxon>
        <taxon>Eleutherozoa</taxon>
        <taxon>Echinozoa</taxon>
        <taxon>Holothuroidea</taxon>
        <taxon>Aspidochirotacea</taxon>
        <taxon>Aspidochirotida</taxon>
        <taxon>Holothuriidae</taxon>
        <taxon>Holothuria</taxon>
    </lineage>
</organism>
<protein>
    <submittedName>
        <fullName evidence="5">14 kDa zinc-binding protein</fullName>
    </submittedName>
</protein>
<sequence length="179" mass="19984">MALLRNLFFRSPGRSRLCLSSIRANNAILASFSAKNIENGNVHTTQIQRDDGGKVDLAAEARKRKKDKPNIFLKIINKEIKADILYEDEEVLAFKDVNPVAPTHFLVIPKKEIHCMSAATEADIPILGKLLDIARQLAAQEGLENGYRIVINEGKHGCQSIYHLHAHVIGGRQMRWPPG</sequence>
<dbReference type="Gene3D" id="3.30.428.10">
    <property type="entry name" value="HIT-like"/>
    <property type="match status" value="1"/>
</dbReference>
<dbReference type="OrthoDB" id="672793at2759"/>
<dbReference type="InterPro" id="IPR011146">
    <property type="entry name" value="HIT-like"/>
</dbReference>